<gene>
    <name evidence="1" type="ORF">ACEZDG_11945</name>
</gene>
<keyword evidence="2" id="KW-1185">Reference proteome</keyword>
<dbReference type="InterPro" id="IPR029062">
    <property type="entry name" value="Class_I_gatase-like"/>
</dbReference>
<dbReference type="PANTHER" id="PTHR20842:SF0">
    <property type="entry name" value="ALPHA-ASPARTYL DIPEPTIDASE"/>
    <property type="match status" value="1"/>
</dbReference>
<dbReference type="EMBL" id="JBHEZX010000004">
    <property type="protein sequence ID" value="MFC1409985.1"/>
    <property type="molecule type" value="Genomic_DNA"/>
</dbReference>
<protein>
    <submittedName>
        <fullName evidence="1">Type 1 glutamine amidotransferase-like domain-containing protein</fullName>
    </submittedName>
</protein>
<sequence>MRLYLSSFRLGDRPDQLVALLGEAGPGRIAVIANAMDSAPADVRQAGVQRETTALTALGFHPVELDLRTFFDQPKDAVRAALHDFPAVWVRGGNAFMLRYALARSGADTALVDLLRRDALVYAGYSAGPCVLAPTLRGLELVDPPQAVTETWGDQPLWDGLGVLDHVFVPHVDSPGHPETDACGAAAEHYRTTGTPHRTLRDGQALVIDGDQSQSRII</sequence>
<dbReference type="Pfam" id="PF03575">
    <property type="entry name" value="Peptidase_S51"/>
    <property type="match status" value="1"/>
</dbReference>
<name>A0ABV6V8C7_9ACTN</name>
<comment type="caution">
    <text evidence="1">The sequence shown here is derived from an EMBL/GenBank/DDBJ whole genome shotgun (WGS) entry which is preliminary data.</text>
</comment>
<dbReference type="PANTHER" id="PTHR20842">
    <property type="entry name" value="PROTEASE S51 ALPHA-ASPARTYL DIPEPTIDASE"/>
    <property type="match status" value="1"/>
</dbReference>
<accession>A0ABV6V8C7</accession>
<evidence type="ECO:0000313" key="1">
    <source>
        <dbReference type="EMBL" id="MFC1409985.1"/>
    </source>
</evidence>
<dbReference type="SUPFAM" id="SSF52317">
    <property type="entry name" value="Class I glutamine amidotransferase-like"/>
    <property type="match status" value="1"/>
</dbReference>
<evidence type="ECO:0000313" key="2">
    <source>
        <dbReference type="Proteomes" id="UP001592582"/>
    </source>
</evidence>
<proteinExistence type="predicted"/>
<dbReference type="InterPro" id="IPR005320">
    <property type="entry name" value="Peptidase_S51"/>
</dbReference>
<dbReference type="Gene3D" id="3.40.50.880">
    <property type="match status" value="1"/>
</dbReference>
<dbReference type="Proteomes" id="UP001592582">
    <property type="component" value="Unassembled WGS sequence"/>
</dbReference>
<reference evidence="1 2" key="1">
    <citation type="submission" date="2024-09" db="EMBL/GenBank/DDBJ databases">
        <authorList>
            <person name="Lee S.D."/>
        </authorList>
    </citation>
    <scope>NUCLEOTIDE SEQUENCE [LARGE SCALE GENOMIC DNA]</scope>
    <source>
        <strain evidence="1 2">N1-1</strain>
    </source>
</reference>
<organism evidence="1 2">
    <name type="scientific">Streptacidiphilus alkalitolerans</name>
    <dbReference type="NCBI Taxonomy" id="3342712"/>
    <lineage>
        <taxon>Bacteria</taxon>
        <taxon>Bacillati</taxon>
        <taxon>Actinomycetota</taxon>
        <taxon>Actinomycetes</taxon>
        <taxon>Kitasatosporales</taxon>
        <taxon>Streptomycetaceae</taxon>
        <taxon>Streptacidiphilus</taxon>
    </lineage>
</organism>